<keyword evidence="11" id="KW-1185">Reference proteome</keyword>
<evidence type="ECO:0000313" key="11">
    <source>
        <dbReference type="Proteomes" id="UP001499863"/>
    </source>
</evidence>
<keyword evidence="3" id="KW-0227">DNA damage</keyword>
<dbReference type="PANTHER" id="PTHR13604:SF0">
    <property type="entry name" value="ABASIC SITE PROCESSING PROTEIN HMCES"/>
    <property type="match status" value="1"/>
</dbReference>
<dbReference type="Gene3D" id="3.90.1680.10">
    <property type="entry name" value="SOS response associated peptidase-like"/>
    <property type="match status" value="1"/>
</dbReference>
<sequence>MCGRFVSTTTPSDLADLLRATVWPATEALAPSWNVAPTDQVASVLERVDRETGEIVRQVRSLRWGLVPSWSKDPGAGARMINARVETAHEKPAFRKAFRERRCVVPADGYFEWRPVPAAEGRKAYKQPYYLHRPDGGLLLMAGLYEFWRDRTVAHDDDPAAWLVTCTVLTTEATDAAGRIHDRMPVTLAPDAVDAWLDPAATDPGEVRDLLHAPSGELLVRPVATAVNSVRNDGPRLLDPVEDPLPEVTGGHYA</sequence>
<organism evidence="10 11">
    <name type="scientific">Kitasatospora putterlickiae</name>
    <dbReference type="NCBI Taxonomy" id="221725"/>
    <lineage>
        <taxon>Bacteria</taxon>
        <taxon>Bacillati</taxon>
        <taxon>Actinomycetota</taxon>
        <taxon>Actinomycetes</taxon>
        <taxon>Kitasatosporales</taxon>
        <taxon>Streptomycetaceae</taxon>
        <taxon>Kitasatospora</taxon>
    </lineage>
</organism>
<comment type="caution">
    <text evidence="10">The sequence shown here is derived from an EMBL/GenBank/DDBJ whole genome shotgun (WGS) entry which is preliminary data.</text>
</comment>
<proteinExistence type="inferred from homology"/>
<name>A0ABN1Y8E3_9ACTN</name>
<keyword evidence="5" id="KW-0190">Covalent protein-DNA linkage</keyword>
<dbReference type="EC" id="3.4.-.-" evidence="8"/>
<gene>
    <name evidence="10" type="ORF">GCM10009639_42210</name>
</gene>
<dbReference type="InterPro" id="IPR003738">
    <property type="entry name" value="SRAP"/>
</dbReference>
<dbReference type="PANTHER" id="PTHR13604">
    <property type="entry name" value="DC12-RELATED"/>
    <property type="match status" value="1"/>
</dbReference>
<dbReference type="Proteomes" id="UP001499863">
    <property type="component" value="Unassembled WGS sequence"/>
</dbReference>
<evidence type="ECO:0000256" key="1">
    <source>
        <dbReference type="ARBA" id="ARBA00008136"/>
    </source>
</evidence>
<dbReference type="EMBL" id="BAAAKJ010000228">
    <property type="protein sequence ID" value="GAA1400752.1"/>
    <property type="molecule type" value="Genomic_DNA"/>
</dbReference>
<evidence type="ECO:0000313" key="10">
    <source>
        <dbReference type="EMBL" id="GAA1400752.1"/>
    </source>
</evidence>
<protein>
    <recommendedName>
        <fullName evidence="8">Abasic site processing protein</fullName>
        <ecNumber evidence="8">3.4.-.-</ecNumber>
    </recommendedName>
</protein>
<reference evidence="10 11" key="1">
    <citation type="journal article" date="2019" name="Int. J. Syst. Evol. Microbiol.">
        <title>The Global Catalogue of Microorganisms (GCM) 10K type strain sequencing project: providing services to taxonomists for standard genome sequencing and annotation.</title>
        <authorList>
            <consortium name="The Broad Institute Genomics Platform"/>
            <consortium name="The Broad Institute Genome Sequencing Center for Infectious Disease"/>
            <person name="Wu L."/>
            <person name="Ma J."/>
        </authorList>
    </citation>
    <scope>NUCLEOTIDE SEQUENCE [LARGE SCALE GENOMIC DNA]</scope>
    <source>
        <strain evidence="10 11">JCM 12393</strain>
    </source>
</reference>
<dbReference type="SUPFAM" id="SSF143081">
    <property type="entry name" value="BB1717-like"/>
    <property type="match status" value="1"/>
</dbReference>
<evidence type="ECO:0000256" key="9">
    <source>
        <dbReference type="SAM" id="MobiDB-lite"/>
    </source>
</evidence>
<dbReference type="Pfam" id="PF02586">
    <property type="entry name" value="SRAP"/>
    <property type="match status" value="1"/>
</dbReference>
<evidence type="ECO:0000256" key="3">
    <source>
        <dbReference type="ARBA" id="ARBA00022763"/>
    </source>
</evidence>
<comment type="similarity">
    <text evidence="1 8">Belongs to the SOS response-associated peptidase family.</text>
</comment>
<dbReference type="RefSeq" id="WP_344338140.1">
    <property type="nucleotide sequence ID" value="NZ_BAAAKJ010000228.1"/>
</dbReference>
<keyword evidence="4 8" id="KW-0378">Hydrolase</keyword>
<dbReference type="InterPro" id="IPR036590">
    <property type="entry name" value="SRAP-like"/>
</dbReference>
<feature type="region of interest" description="Disordered" evidence="9">
    <location>
        <begin position="231"/>
        <end position="254"/>
    </location>
</feature>
<keyword evidence="7" id="KW-0456">Lyase</keyword>
<evidence type="ECO:0000256" key="7">
    <source>
        <dbReference type="ARBA" id="ARBA00023239"/>
    </source>
</evidence>
<evidence type="ECO:0000256" key="2">
    <source>
        <dbReference type="ARBA" id="ARBA00022670"/>
    </source>
</evidence>
<accession>A0ABN1Y8E3</accession>
<evidence type="ECO:0000256" key="6">
    <source>
        <dbReference type="ARBA" id="ARBA00023125"/>
    </source>
</evidence>
<evidence type="ECO:0000256" key="4">
    <source>
        <dbReference type="ARBA" id="ARBA00022801"/>
    </source>
</evidence>
<evidence type="ECO:0000256" key="8">
    <source>
        <dbReference type="RuleBase" id="RU364100"/>
    </source>
</evidence>
<keyword evidence="6" id="KW-0238">DNA-binding</keyword>
<keyword evidence="2 8" id="KW-0645">Protease</keyword>
<evidence type="ECO:0000256" key="5">
    <source>
        <dbReference type="ARBA" id="ARBA00023124"/>
    </source>
</evidence>